<comment type="caution">
    <text evidence="2">The sequence shown here is derived from an EMBL/GenBank/DDBJ whole genome shotgun (WGS) entry which is preliminary data.</text>
</comment>
<feature type="transmembrane region" description="Helical" evidence="1">
    <location>
        <begin position="107"/>
        <end position="128"/>
    </location>
</feature>
<dbReference type="Proteomes" id="UP000444174">
    <property type="component" value="Unassembled WGS sequence"/>
</dbReference>
<dbReference type="EMBL" id="WIBF01000013">
    <property type="protein sequence ID" value="MQQ10288.1"/>
    <property type="molecule type" value="Genomic_DNA"/>
</dbReference>
<protein>
    <submittedName>
        <fullName evidence="2">Uncharacterized protein</fullName>
    </submittedName>
</protein>
<name>A0A843YKD6_9RHOB</name>
<reference evidence="2 3" key="1">
    <citation type="submission" date="2019-10" db="EMBL/GenBank/DDBJ databases">
        <title>Epibacterium sp. nov., isolated from seawater.</title>
        <authorList>
            <person name="Zhang X."/>
            <person name="Li N."/>
        </authorList>
    </citation>
    <scope>NUCLEOTIDE SEQUENCE [LARGE SCALE GENOMIC DNA]</scope>
    <source>
        <strain evidence="2 3">SM1979</strain>
    </source>
</reference>
<dbReference type="AlphaFoldDB" id="A0A843YKD6"/>
<keyword evidence="3" id="KW-1185">Reference proteome</keyword>
<evidence type="ECO:0000256" key="1">
    <source>
        <dbReference type="SAM" id="Phobius"/>
    </source>
</evidence>
<keyword evidence="1" id="KW-0812">Transmembrane</keyword>
<feature type="transmembrane region" description="Helical" evidence="1">
    <location>
        <begin position="214"/>
        <end position="233"/>
    </location>
</feature>
<feature type="transmembrane region" description="Helical" evidence="1">
    <location>
        <begin position="172"/>
        <end position="194"/>
    </location>
</feature>
<keyword evidence="1" id="KW-1133">Transmembrane helix</keyword>
<feature type="transmembrane region" description="Helical" evidence="1">
    <location>
        <begin position="134"/>
        <end position="152"/>
    </location>
</feature>
<proteinExistence type="predicted"/>
<evidence type="ECO:0000313" key="2">
    <source>
        <dbReference type="EMBL" id="MQQ10288.1"/>
    </source>
</evidence>
<organism evidence="2 3">
    <name type="scientific">Tritonibacter litoralis</name>
    <dbReference type="NCBI Taxonomy" id="2662264"/>
    <lineage>
        <taxon>Bacteria</taxon>
        <taxon>Pseudomonadati</taxon>
        <taxon>Pseudomonadota</taxon>
        <taxon>Alphaproteobacteria</taxon>
        <taxon>Rhodobacterales</taxon>
        <taxon>Paracoccaceae</taxon>
        <taxon>Tritonibacter</taxon>
    </lineage>
</organism>
<feature type="transmembrane region" description="Helical" evidence="1">
    <location>
        <begin position="77"/>
        <end position="95"/>
    </location>
</feature>
<gene>
    <name evidence="2" type="ORF">GFB49_17610</name>
</gene>
<sequence length="247" mass="26361">MQNFYVIYVQIFSIALPMLAVVIGSFGAFRANLSPAQTGLFIAVAGIVFGSWYATALPLSEAGMFNVPVVFGEPPVVLMYLFGGAFGIWALAWLTPLGRRLSEATPLSAIAAFQIPRLMGGLFVVGWLSGDLPALFALPAGLGDILAGIAGWQASRALAMGASNAHRLLWRATVIGIADFILAVVLGILTSPGFAHLYALDAPNIINDHPLAMFPAYFVPIFLGFHFIAISRLRRDRDQGMMAHAGL</sequence>
<feature type="transmembrane region" description="Helical" evidence="1">
    <location>
        <begin position="6"/>
        <end position="26"/>
    </location>
</feature>
<accession>A0A843YKD6</accession>
<keyword evidence="1" id="KW-0472">Membrane</keyword>
<evidence type="ECO:0000313" key="3">
    <source>
        <dbReference type="Proteomes" id="UP000444174"/>
    </source>
</evidence>
<feature type="transmembrane region" description="Helical" evidence="1">
    <location>
        <begin position="38"/>
        <end position="57"/>
    </location>
</feature>
<dbReference type="RefSeq" id="WP_153217262.1">
    <property type="nucleotide sequence ID" value="NZ_WIBF01000013.1"/>
</dbReference>